<sequence length="342" mass="39215">MENKLEKLKKEILEKLSQVKESQLLRDLEIKYLGRKGELTKVLRDLKNLGPEQRKEIGRLANEVKEEIKTGLKRARKGLEGEGDSSDFIDVTLPGEKIEKGHLNPITIIQNELEDLFSSMGFMIFEGPELESDHYNFSSLNYPLDHPARDAQDTFYIDHKDKDERRDLLMRTQMTQLQVRAMQKYGAPLRRIMPGRTFRAEATDACHEHTFYQMDGFMVDKETSIAEMIAVMKQSLEGILRGKIETRVRPGYFPFVEPGIEIDMKCAICQGQGCPSCKNSGWIEILPGGMIHPNVLRQAGLDPKEYNGFAFCVGLTRLAMMRYGINDIRLFNSGDLRFLEQF</sequence>
<dbReference type="Pfam" id="PF01409">
    <property type="entry name" value="tRNA-synt_2d"/>
    <property type="match status" value="1"/>
</dbReference>
<keyword evidence="6 13" id="KW-0479">Metal-binding</keyword>
<evidence type="ECO:0000256" key="1">
    <source>
        <dbReference type="ARBA" id="ARBA00004496"/>
    </source>
</evidence>
<dbReference type="Gene3D" id="3.30.930.10">
    <property type="entry name" value="Bira Bifunctional Protein, Domain 2"/>
    <property type="match status" value="1"/>
</dbReference>
<dbReference type="InterPro" id="IPR045864">
    <property type="entry name" value="aa-tRNA-synth_II/BPL/LPL"/>
</dbReference>
<dbReference type="GO" id="GO:0000049">
    <property type="term" value="F:tRNA binding"/>
    <property type="evidence" value="ECO:0007669"/>
    <property type="project" value="InterPro"/>
</dbReference>
<evidence type="ECO:0000256" key="10">
    <source>
        <dbReference type="ARBA" id="ARBA00022917"/>
    </source>
</evidence>
<organism evidence="15 16">
    <name type="scientific">Candidatus Falkowbacteria bacterium CG11_big_fil_rev_8_21_14_0_20_39_10</name>
    <dbReference type="NCBI Taxonomy" id="1974570"/>
    <lineage>
        <taxon>Bacteria</taxon>
        <taxon>Candidatus Falkowiibacteriota</taxon>
    </lineage>
</organism>
<keyword evidence="11 13" id="KW-0030">Aminoacyl-tRNA synthetase</keyword>
<dbReference type="Proteomes" id="UP000230869">
    <property type="component" value="Unassembled WGS sequence"/>
</dbReference>
<keyword evidence="10 13" id="KW-0648">Protein biosynthesis</keyword>
<comment type="cofactor">
    <cofactor evidence="13">
        <name>Mg(2+)</name>
        <dbReference type="ChEBI" id="CHEBI:18420"/>
    </cofactor>
    <text evidence="13">Binds 2 magnesium ions per tetramer.</text>
</comment>
<dbReference type="PROSITE" id="PS50862">
    <property type="entry name" value="AA_TRNA_LIGASE_II"/>
    <property type="match status" value="1"/>
</dbReference>
<keyword evidence="4 13" id="KW-0963">Cytoplasm</keyword>
<evidence type="ECO:0000256" key="8">
    <source>
        <dbReference type="ARBA" id="ARBA00022840"/>
    </source>
</evidence>
<evidence type="ECO:0000256" key="11">
    <source>
        <dbReference type="ARBA" id="ARBA00023146"/>
    </source>
</evidence>
<dbReference type="CDD" id="cd00496">
    <property type="entry name" value="PheRS_alpha_core"/>
    <property type="match status" value="1"/>
</dbReference>
<dbReference type="NCBIfam" id="TIGR00468">
    <property type="entry name" value="pheS"/>
    <property type="match status" value="1"/>
</dbReference>
<dbReference type="SUPFAM" id="SSF46589">
    <property type="entry name" value="tRNA-binding arm"/>
    <property type="match status" value="1"/>
</dbReference>
<dbReference type="GO" id="GO:0005524">
    <property type="term" value="F:ATP binding"/>
    <property type="evidence" value="ECO:0007669"/>
    <property type="project" value="UniProtKB-UniRule"/>
</dbReference>
<dbReference type="Pfam" id="PF02912">
    <property type="entry name" value="Phe_tRNA-synt_N"/>
    <property type="match status" value="1"/>
</dbReference>
<comment type="subunit">
    <text evidence="3 13">Tetramer of two alpha and two beta subunits.</text>
</comment>
<name>A0A2M6K8M4_9BACT</name>
<evidence type="ECO:0000256" key="6">
    <source>
        <dbReference type="ARBA" id="ARBA00022723"/>
    </source>
</evidence>
<comment type="similarity">
    <text evidence="2 13">Belongs to the class-II aminoacyl-tRNA synthetase family. Phe-tRNA synthetase alpha subunit type 1 subfamily.</text>
</comment>
<keyword evidence="8 13" id="KW-0067">ATP-binding</keyword>
<dbReference type="FunFam" id="3.30.930.10:FF:000089">
    <property type="entry name" value="Phenylalanine--tRNA ligase alpha subunit"/>
    <property type="match status" value="1"/>
</dbReference>
<protein>
    <recommendedName>
        <fullName evidence="13">Phenylalanine--tRNA ligase alpha subunit</fullName>
        <ecNumber evidence="13">6.1.1.20</ecNumber>
    </recommendedName>
    <alternativeName>
        <fullName evidence="13">Phenylalanyl-tRNA synthetase alpha subunit</fullName>
        <shortName evidence="13">PheRS</shortName>
    </alternativeName>
</protein>
<proteinExistence type="inferred from homology"/>
<dbReference type="InterPro" id="IPR022911">
    <property type="entry name" value="Phe_tRNA_ligase_alpha1_bac"/>
</dbReference>
<dbReference type="PANTHER" id="PTHR11538:SF41">
    <property type="entry name" value="PHENYLALANINE--TRNA LIGASE, MITOCHONDRIAL"/>
    <property type="match status" value="1"/>
</dbReference>
<evidence type="ECO:0000259" key="14">
    <source>
        <dbReference type="PROSITE" id="PS50862"/>
    </source>
</evidence>
<dbReference type="InterPro" id="IPR004529">
    <property type="entry name" value="Phe-tRNA-synth_IIc_asu"/>
</dbReference>
<dbReference type="AlphaFoldDB" id="A0A2M6K8M4"/>
<accession>A0A2M6K8M4</accession>
<evidence type="ECO:0000256" key="13">
    <source>
        <dbReference type="HAMAP-Rule" id="MF_00281"/>
    </source>
</evidence>
<dbReference type="GO" id="GO:0004826">
    <property type="term" value="F:phenylalanine-tRNA ligase activity"/>
    <property type="evidence" value="ECO:0007669"/>
    <property type="project" value="UniProtKB-UniRule"/>
</dbReference>
<gene>
    <name evidence="13" type="primary">pheS</name>
    <name evidence="15" type="ORF">COV49_03375</name>
</gene>
<evidence type="ECO:0000256" key="5">
    <source>
        <dbReference type="ARBA" id="ARBA00022598"/>
    </source>
</evidence>
<dbReference type="InterPro" id="IPR004188">
    <property type="entry name" value="Phe-tRNA_ligase_II_N"/>
</dbReference>
<evidence type="ECO:0000256" key="4">
    <source>
        <dbReference type="ARBA" id="ARBA00022490"/>
    </source>
</evidence>
<evidence type="ECO:0000256" key="2">
    <source>
        <dbReference type="ARBA" id="ARBA00010207"/>
    </source>
</evidence>
<keyword evidence="9 13" id="KW-0460">Magnesium</keyword>
<dbReference type="InterPro" id="IPR010978">
    <property type="entry name" value="tRNA-bd_arm"/>
</dbReference>
<feature type="domain" description="Aminoacyl-transfer RNA synthetases class-II family profile" evidence="14">
    <location>
        <begin position="109"/>
        <end position="341"/>
    </location>
</feature>
<dbReference type="GO" id="GO:0000287">
    <property type="term" value="F:magnesium ion binding"/>
    <property type="evidence" value="ECO:0007669"/>
    <property type="project" value="UniProtKB-UniRule"/>
</dbReference>
<evidence type="ECO:0000313" key="15">
    <source>
        <dbReference type="EMBL" id="PIR13077.1"/>
    </source>
</evidence>
<comment type="catalytic activity">
    <reaction evidence="12 13">
        <text>tRNA(Phe) + L-phenylalanine + ATP = L-phenylalanyl-tRNA(Phe) + AMP + diphosphate + H(+)</text>
        <dbReference type="Rhea" id="RHEA:19413"/>
        <dbReference type="Rhea" id="RHEA-COMP:9668"/>
        <dbReference type="Rhea" id="RHEA-COMP:9699"/>
        <dbReference type="ChEBI" id="CHEBI:15378"/>
        <dbReference type="ChEBI" id="CHEBI:30616"/>
        <dbReference type="ChEBI" id="CHEBI:33019"/>
        <dbReference type="ChEBI" id="CHEBI:58095"/>
        <dbReference type="ChEBI" id="CHEBI:78442"/>
        <dbReference type="ChEBI" id="CHEBI:78531"/>
        <dbReference type="ChEBI" id="CHEBI:456215"/>
        <dbReference type="EC" id="6.1.1.20"/>
    </reaction>
</comment>
<evidence type="ECO:0000313" key="16">
    <source>
        <dbReference type="Proteomes" id="UP000230869"/>
    </source>
</evidence>
<dbReference type="SUPFAM" id="SSF55681">
    <property type="entry name" value="Class II aaRS and biotin synthetases"/>
    <property type="match status" value="1"/>
</dbReference>
<keyword evidence="7 13" id="KW-0547">Nucleotide-binding</keyword>
<evidence type="ECO:0000256" key="9">
    <source>
        <dbReference type="ARBA" id="ARBA00022842"/>
    </source>
</evidence>
<dbReference type="InterPro" id="IPR002319">
    <property type="entry name" value="Phenylalanyl-tRNA_Synthase"/>
</dbReference>
<evidence type="ECO:0000256" key="12">
    <source>
        <dbReference type="ARBA" id="ARBA00049255"/>
    </source>
</evidence>
<dbReference type="EC" id="6.1.1.20" evidence="13"/>
<comment type="subcellular location">
    <subcellularLocation>
        <location evidence="1 13">Cytoplasm</location>
    </subcellularLocation>
</comment>
<comment type="caution">
    <text evidence="15">The sequence shown here is derived from an EMBL/GenBank/DDBJ whole genome shotgun (WGS) entry which is preliminary data.</text>
</comment>
<evidence type="ECO:0000256" key="3">
    <source>
        <dbReference type="ARBA" id="ARBA00011209"/>
    </source>
</evidence>
<dbReference type="InterPro" id="IPR006195">
    <property type="entry name" value="aa-tRNA-synth_II"/>
</dbReference>
<keyword evidence="5 13" id="KW-0436">Ligase</keyword>
<dbReference type="PANTHER" id="PTHR11538">
    <property type="entry name" value="PHENYLALANYL-TRNA SYNTHETASE"/>
    <property type="match status" value="1"/>
</dbReference>
<evidence type="ECO:0000256" key="7">
    <source>
        <dbReference type="ARBA" id="ARBA00022741"/>
    </source>
</evidence>
<dbReference type="HAMAP" id="MF_00281">
    <property type="entry name" value="Phe_tRNA_synth_alpha1"/>
    <property type="match status" value="1"/>
</dbReference>
<dbReference type="GO" id="GO:0005737">
    <property type="term" value="C:cytoplasm"/>
    <property type="evidence" value="ECO:0007669"/>
    <property type="project" value="UniProtKB-SubCell"/>
</dbReference>
<dbReference type="EMBL" id="PCWW01000059">
    <property type="protein sequence ID" value="PIR13077.1"/>
    <property type="molecule type" value="Genomic_DNA"/>
</dbReference>
<dbReference type="GO" id="GO:0006432">
    <property type="term" value="P:phenylalanyl-tRNA aminoacylation"/>
    <property type="evidence" value="ECO:0007669"/>
    <property type="project" value="UniProtKB-UniRule"/>
</dbReference>
<feature type="binding site" evidence="13">
    <location>
        <position position="257"/>
    </location>
    <ligand>
        <name>Mg(2+)</name>
        <dbReference type="ChEBI" id="CHEBI:18420"/>
        <note>shared with beta subunit</note>
    </ligand>
</feature>
<reference evidence="15 16" key="1">
    <citation type="submission" date="2017-09" db="EMBL/GenBank/DDBJ databases">
        <title>Depth-based differentiation of microbial function through sediment-hosted aquifers and enrichment of novel symbionts in the deep terrestrial subsurface.</title>
        <authorList>
            <person name="Probst A.J."/>
            <person name="Ladd B."/>
            <person name="Jarett J.K."/>
            <person name="Geller-Mcgrath D.E."/>
            <person name="Sieber C.M."/>
            <person name="Emerson J.B."/>
            <person name="Anantharaman K."/>
            <person name="Thomas B.C."/>
            <person name="Malmstrom R."/>
            <person name="Stieglmeier M."/>
            <person name="Klingl A."/>
            <person name="Woyke T."/>
            <person name="Ryan C.M."/>
            <person name="Banfield J.F."/>
        </authorList>
    </citation>
    <scope>NUCLEOTIDE SEQUENCE [LARGE SCALE GENOMIC DNA]</scope>
    <source>
        <strain evidence="15">CG11_big_fil_rev_8_21_14_0_20_39_10</strain>
    </source>
</reference>